<keyword evidence="5 8" id="KW-1133">Transmembrane helix</keyword>
<dbReference type="PROSITE" id="PS50850">
    <property type="entry name" value="MFS"/>
    <property type="match status" value="1"/>
</dbReference>
<evidence type="ECO:0000256" key="7">
    <source>
        <dbReference type="ARBA" id="ARBA00023136"/>
    </source>
</evidence>
<dbReference type="AlphaFoldDB" id="A0A1E5L2X1"/>
<evidence type="ECO:0000256" key="8">
    <source>
        <dbReference type="SAM" id="Phobius"/>
    </source>
</evidence>
<feature type="transmembrane region" description="Helical" evidence="8">
    <location>
        <begin position="81"/>
        <end position="100"/>
    </location>
</feature>
<evidence type="ECO:0000313" key="11">
    <source>
        <dbReference type="Proteomes" id="UP000095255"/>
    </source>
</evidence>
<dbReference type="Pfam" id="PF07690">
    <property type="entry name" value="MFS_1"/>
    <property type="match status" value="1"/>
</dbReference>
<evidence type="ECO:0000256" key="4">
    <source>
        <dbReference type="ARBA" id="ARBA00022692"/>
    </source>
</evidence>
<feature type="transmembrane region" description="Helical" evidence="8">
    <location>
        <begin position="52"/>
        <end position="69"/>
    </location>
</feature>
<dbReference type="Gene3D" id="1.20.1250.20">
    <property type="entry name" value="MFS general substrate transporter like domains"/>
    <property type="match status" value="1"/>
</dbReference>
<protein>
    <submittedName>
        <fullName evidence="10">MFS transporter</fullName>
    </submittedName>
</protein>
<dbReference type="InterPro" id="IPR011701">
    <property type="entry name" value="MFS"/>
</dbReference>
<evidence type="ECO:0000259" key="9">
    <source>
        <dbReference type="PROSITE" id="PS50850"/>
    </source>
</evidence>
<dbReference type="GO" id="GO:0015112">
    <property type="term" value="F:nitrate transmembrane transporter activity"/>
    <property type="evidence" value="ECO:0007669"/>
    <property type="project" value="InterPro"/>
</dbReference>
<feature type="transmembrane region" description="Helical" evidence="8">
    <location>
        <begin position="366"/>
        <end position="383"/>
    </location>
</feature>
<feature type="transmembrane region" description="Helical" evidence="8">
    <location>
        <begin position="299"/>
        <end position="320"/>
    </location>
</feature>
<accession>A0A1E5L2X1</accession>
<dbReference type="CDD" id="cd17341">
    <property type="entry name" value="MFS_NRT2_like"/>
    <property type="match status" value="1"/>
</dbReference>
<dbReference type="RefSeq" id="WP_069703201.1">
    <property type="nucleotide sequence ID" value="NZ_MJAT01000038.1"/>
</dbReference>
<evidence type="ECO:0000256" key="2">
    <source>
        <dbReference type="ARBA" id="ARBA00008432"/>
    </source>
</evidence>
<name>A0A1E5L2X1_9FIRM</name>
<comment type="similarity">
    <text evidence="2">Belongs to the major facilitator superfamily. Nitrate/nitrite porter (TC 2.A.1.8) family.</text>
</comment>
<feature type="transmembrane region" description="Helical" evidence="8">
    <location>
        <begin position="20"/>
        <end position="40"/>
    </location>
</feature>
<gene>
    <name evidence="10" type="ORF">BHU72_09790</name>
</gene>
<comment type="subcellular location">
    <subcellularLocation>
        <location evidence="1">Cell membrane</location>
        <topology evidence="1">Multi-pass membrane protein</topology>
    </subcellularLocation>
</comment>
<dbReference type="InterPro" id="IPR036259">
    <property type="entry name" value="MFS_trans_sf"/>
</dbReference>
<keyword evidence="3" id="KW-0813">Transport</keyword>
<feature type="domain" description="Major facilitator superfamily (MFS) profile" evidence="9">
    <location>
        <begin position="14"/>
        <end position="391"/>
    </location>
</feature>
<evidence type="ECO:0000256" key="6">
    <source>
        <dbReference type="ARBA" id="ARBA00023063"/>
    </source>
</evidence>
<keyword evidence="6" id="KW-0534">Nitrate assimilation</keyword>
<feature type="transmembrane region" description="Helical" evidence="8">
    <location>
        <begin position="332"/>
        <end position="354"/>
    </location>
</feature>
<dbReference type="OrthoDB" id="9773404at2"/>
<keyword evidence="4 8" id="KW-0812">Transmembrane</keyword>
<feature type="transmembrane region" description="Helical" evidence="8">
    <location>
        <begin position="106"/>
        <end position="126"/>
    </location>
</feature>
<sequence length="396" mass="43262">MTRLKSFSKAGHFPTLISSLLYFDVSFMIWVLFGATSNFIATDLQLSDAQKGMMVAIPILGGAFLRLPLGILADRYGGKRVGLIGMAVTMIPLAATALFADQIHEIYAYGILLGIAGASFAVALPLAGRWYPPEHQGLAMGLVGAGNSGTALAMLFAPRLSEMFGWNAVFGLALIPLVIVFILFSIFVKDSPNQPKQVKFADFISIMKRLDSWYLCLVYSLCFGSFVGLSSYLSIFFFDYYHVSKVQSGDFVTFLAFTASFIRPVGGYLADRFGGTYILQYIFLSISFLLFMIGFLPPILLAIVLFFLLMLSLGLANGALFQVIPNMYRENVGVITGLVGAAGGFGGFFLPNILATMKQLTGTYSYGYWWIAATALTITALLIKLKDRWTHISSNS</sequence>
<dbReference type="InterPro" id="IPR044772">
    <property type="entry name" value="NO3_transporter"/>
</dbReference>
<dbReference type="Proteomes" id="UP000095255">
    <property type="component" value="Unassembled WGS sequence"/>
</dbReference>
<dbReference type="SUPFAM" id="SSF103473">
    <property type="entry name" value="MFS general substrate transporter"/>
    <property type="match status" value="1"/>
</dbReference>
<evidence type="ECO:0000313" key="10">
    <source>
        <dbReference type="EMBL" id="OEH84488.1"/>
    </source>
</evidence>
<feature type="transmembrane region" description="Helical" evidence="8">
    <location>
        <begin position="163"/>
        <end position="188"/>
    </location>
</feature>
<reference evidence="10 11" key="1">
    <citation type="submission" date="2016-09" db="EMBL/GenBank/DDBJ databases">
        <title>Desulfuribacillus arsenicus sp. nov., an obligately anaerobic, dissimilatory arsenic- and antimonate-reducing bacterium isolated from anoxic sediments.</title>
        <authorList>
            <person name="Abin C.A."/>
            <person name="Hollibaugh J.T."/>
        </authorList>
    </citation>
    <scope>NUCLEOTIDE SEQUENCE [LARGE SCALE GENOMIC DNA]</scope>
    <source>
        <strain evidence="10 11">MLFW-2</strain>
    </source>
</reference>
<keyword evidence="7 8" id="KW-0472">Membrane</keyword>
<dbReference type="PANTHER" id="PTHR23515">
    <property type="entry name" value="HIGH-AFFINITY NITRATE TRANSPORTER 2.3"/>
    <property type="match status" value="1"/>
</dbReference>
<feature type="transmembrane region" description="Helical" evidence="8">
    <location>
        <begin position="213"/>
        <end position="238"/>
    </location>
</feature>
<organism evidence="10 11">
    <name type="scientific">Desulfuribacillus stibiiarsenatis</name>
    <dbReference type="NCBI Taxonomy" id="1390249"/>
    <lineage>
        <taxon>Bacteria</taxon>
        <taxon>Bacillati</taxon>
        <taxon>Bacillota</taxon>
        <taxon>Desulfuribacillia</taxon>
        <taxon>Desulfuribacillales</taxon>
        <taxon>Desulfuribacillaceae</taxon>
        <taxon>Desulfuribacillus</taxon>
    </lineage>
</organism>
<evidence type="ECO:0000256" key="1">
    <source>
        <dbReference type="ARBA" id="ARBA00004651"/>
    </source>
</evidence>
<dbReference type="InterPro" id="IPR020846">
    <property type="entry name" value="MFS_dom"/>
</dbReference>
<feature type="transmembrane region" description="Helical" evidence="8">
    <location>
        <begin position="138"/>
        <end position="157"/>
    </location>
</feature>
<dbReference type="GO" id="GO:0005886">
    <property type="term" value="C:plasma membrane"/>
    <property type="evidence" value="ECO:0007669"/>
    <property type="project" value="UniProtKB-SubCell"/>
</dbReference>
<comment type="caution">
    <text evidence="10">The sequence shown here is derived from an EMBL/GenBank/DDBJ whole genome shotgun (WGS) entry which is preliminary data.</text>
</comment>
<dbReference type="GO" id="GO:0042128">
    <property type="term" value="P:nitrate assimilation"/>
    <property type="evidence" value="ECO:0007669"/>
    <property type="project" value="UniProtKB-KW"/>
</dbReference>
<feature type="transmembrane region" description="Helical" evidence="8">
    <location>
        <begin position="250"/>
        <end position="270"/>
    </location>
</feature>
<evidence type="ECO:0000256" key="5">
    <source>
        <dbReference type="ARBA" id="ARBA00022989"/>
    </source>
</evidence>
<dbReference type="EMBL" id="MJAT01000038">
    <property type="protein sequence ID" value="OEH84488.1"/>
    <property type="molecule type" value="Genomic_DNA"/>
</dbReference>
<dbReference type="STRING" id="1390249.BHU72_09790"/>
<keyword evidence="11" id="KW-1185">Reference proteome</keyword>
<proteinExistence type="inferred from homology"/>
<evidence type="ECO:0000256" key="3">
    <source>
        <dbReference type="ARBA" id="ARBA00022448"/>
    </source>
</evidence>
<feature type="transmembrane region" description="Helical" evidence="8">
    <location>
        <begin position="277"/>
        <end position="293"/>
    </location>
</feature>